<dbReference type="EMBL" id="BGPR01003206">
    <property type="protein sequence ID" value="GBM85078.1"/>
    <property type="molecule type" value="Genomic_DNA"/>
</dbReference>
<evidence type="ECO:0000313" key="2">
    <source>
        <dbReference type="Proteomes" id="UP000499080"/>
    </source>
</evidence>
<comment type="caution">
    <text evidence="1">The sequence shown here is derived from an EMBL/GenBank/DDBJ whole genome shotgun (WGS) entry which is preliminary data.</text>
</comment>
<gene>
    <name evidence="1" type="ORF">AVEN_248810_1</name>
</gene>
<dbReference type="AlphaFoldDB" id="A0A4Y2J702"/>
<reference evidence="1 2" key="1">
    <citation type="journal article" date="2019" name="Sci. Rep.">
        <title>Orb-weaving spider Araneus ventricosus genome elucidates the spidroin gene catalogue.</title>
        <authorList>
            <person name="Kono N."/>
            <person name="Nakamura H."/>
            <person name="Ohtoshi R."/>
            <person name="Moran D.A.P."/>
            <person name="Shinohara A."/>
            <person name="Yoshida Y."/>
            <person name="Fujiwara M."/>
            <person name="Mori M."/>
            <person name="Tomita M."/>
            <person name="Arakawa K."/>
        </authorList>
    </citation>
    <scope>NUCLEOTIDE SEQUENCE [LARGE SCALE GENOMIC DNA]</scope>
</reference>
<dbReference type="Proteomes" id="UP000499080">
    <property type="component" value="Unassembled WGS sequence"/>
</dbReference>
<organism evidence="1 2">
    <name type="scientific">Araneus ventricosus</name>
    <name type="common">Orbweaver spider</name>
    <name type="synonym">Epeira ventricosa</name>
    <dbReference type="NCBI Taxonomy" id="182803"/>
    <lineage>
        <taxon>Eukaryota</taxon>
        <taxon>Metazoa</taxon>
        <taxon>Ecdysozoa</taxon>
        <taxon>Arthropoda</taxon>
        <taxon>Chelicerata</taxon>
        <taxon>Arachnida</taxon>
        <taxon>Araneae</taxon>
        <taxon>Araneomorphae</taxon>
        <taxon>Entelegynae</taxon>
        <taxon>Araneoidea</taxon>
        <taxon>Araneidae</taxon>
        <taxon>Araneus</taxon>
    </lineage>
</organism>
<keyword evidence="2" id="KW-1185">Reference proteome</keyword>
<protein>
    <submittedName>
        <fullName evidence="1">Uncharacterized protein</fullName>
    </submittedName>
</protein>
<proteinExistence type="predicted"/>
<sequence>MSKNCGRIRNRMEKVENRICTTDSLNALSRPTRLPLVSRVVGASSVNLYFLASHRGFMSAPTSVYQRRRRQQRVVNLTFLRRIDQHKREEQHFSIQRAITLSHPLGGVECACAGGRG</sequence>
<name>A0A4Y2J702_ARAVE</name>
<evidence type="ECO:0000313" key="1">
    <source>
        <dbReference type="EMBL" id="GBM85078.1"/>
    </source>
</evidence>
<accession>A0A4Y2J702</accession>